<proteinExistence type="inferred from homology"/>
<keyword evidence="1" id="KW-0346">Stress response</keyword>
<accession>A0A8X7ZNN5</accession>
<gene>
    <name evidence="6" type="ORF">POTOM_022498</name>
</gene>
<name>A0A8X7ZNN5_POPTO</name>
<dbReference type="EMBL" id="JAAWWB010000011">
    <property type="protein sequence ID" value="KAG6771152.1"/>
    <property type="molecule type" value="Genomic_DNA"/>
</dbReference>
<evidence type="ECO:0000256" key="1">
    <source>
        <dbReference type="ARBA" id="ARBA00023016"/>
    </source>
</evidence>
<evidence type="ECO:0000256" key="2">
    <source>
        <dbReference type="PROSITE-ProRule" id="PRU00285"/>
    </source>
</evidence>
<sequence>MASSPMLSLTRVISSKSQLFKLLLFSSTRFPSTTEPDTDSTTDFSSTVYKKQSHKYPSDEDDVAADAEIYGRPHPFVKEGPELLYDLKDEFDAMYARVDLPGVSKEGIKMWVKDDSIYVRGQEVKKVRLYSKEEEPRKYSFEIDLPKNEYKAEDIRAVMESGVLRVFVPKIKPEEIDDAFVINIE</sequence>
<comment type="similarity">
    <text evidence="2 3">Belongs to the small heat shock protein (HSP20) family.</text>
</comment>
<keyword evidence="7" id="KW-1185">Reference proteome</keyword>
<dbReference type="PANTHER" id="PTHR46991:SF11">
    <property type="entry name" value="SMALL HEAT SHOCK PROTEIN HSPF"/>
    <property type="match status" value="1"/>
</dbReference>
<evidence type="ECO:0000313" key="6">
    <source>
        <dbReference type="EMBL" id="KAG6771152.1"/>
    </source>
</evidence>
<comment type="caution">
    <text evidence="6">The sequence shown here is derived from an EMBL/GenBank/DDBJ whole genome shotgun (WGS) entry which is preliminary data.</text>
</comment>
<dbReference type="AlphaFoldDB" id="A0A8X7ZNN5"/>
<dbReference type="InterPro" id="IPR002068">
    <property type="entry name" value="A-crystallin/Hsp20_dom"/>
</dbReference>
<feature type="compositionally biased region" description="Low complexity" evidence="4">
    <location>
        <begin position="31"/>
        <end position="47"/>
    </location>
</feature>
<evidence type="ECO:0000256" key="4">
    <source>
        <dbReference type="SAM" id="MobiDB-lite"/>
    </source>
</evidence>
<evidence type="ECO:0000256" key="3">
    <source>
        <dbReference type="RuleBase" id="RU003616"/>
    </source>
</evidence>
<protein>
    <recommendedName>
        <fullName evidence="5">SHSP domain-containing protein</fullName>
    </recommendedName>
</protein>
<dbReference type="Pfam" id="PF00011">
    <property type="entry name" value="HSP20"/>
    <property type="match status" value="1"/>
</dbReference>
<dbReference type="InterPro" id="IPR044656">
    <property type="entry name" value="HSP14.7/HSP23.5/HSP23.6-like"/>
</dbReference>
<dbReference type="PANTHER" id="PTHR46991">
    <property type="entry name" value="23.5 KDA HEAT SHOCK PROTEIN, MITOCHONDRIAL"/>
    <property type="match status" value="1"/>
</dbReference>
<reference evidence="6" key="1">
    <citation type="journal article" date="2020" name="bioRxiv">
        <title>Hybrid origin of Populus tomentosa Carr. identified through genome sequencing and phylogenomic analysis.</title>
        <authorList>
            <person name="An X."/>
            <person name="Gao K."/>
            <person name="Chen Z."/>
            <person name="Li J."/>
            <person name="Yang X."/>
            <person name="Yang X."/>
            <person name="Zhou J."/>
            <person name="Guo T."/>
            <person name="Zhao T."/>
            <person name="Huang S."/>
            <person name="Miao D."/>
            <person name="Khan W.U."/>
            <person name="Rao P."/>
            <person name="Ye M."/>
            <person name="Lei B."/>
            <person name="Liao W."/>
            <person name="Wang J."/>
            <person name="Ji L."/>
            <person name="Li Y."/>
            <person name="Guo B."/>
            <person name="Mustafa N.S."/>
            <person name="Li S."/>
            <person name="Yun Q."/>
            <person name="Keller S.R."/>
            <person name="Mao J."/>
            <person name="Zhang R."/>
            <person name="Strauss S.H."/>
        </authorList>
    </citation>
    <scope>NUCLEOTIDE SEQUENCE</scope>
    <source>
        <strain evidence="6">GM15</strain>
        <tissue evidence="6">Leaf</tissue>
    </source>
</reference>
<evidence type="ECO:0000259" key="5">
    <source>
        <dbReference type="PROSITE" id="PS01031"/>
    </source>
</evidence>
<dbReference type="OrthoDB" id="840363at2759"/>
<feature type="region of interest" description="Disordered" evidence="4">
    <location>
        <begin position="31"/>
        <end position="58"/>
    </location>
</feature>
<organism evidence="6 7">
    <name type="scientific">Populus tomentosa</name>
    <name type="common">Chinese white poplar</name>
    <dbReference type="NCBI Taxonomy" id="118781"/>
    <lineage>
        <taxon>Eukaryota</taxon>
        <taxon>Viridiplantae</taxon>
        <taxon>Streptophyta</taxon>
        <taxon>Embryophyta</taxon>
        <taxon>Tracheophyta</taxon>
        <taxon>Spermatophyta</taxon>
        <taxon>Magnoliopsida</taxon>
        <taxon>eudicotyledons</taxon>
        <taxon>Gunneridae</taxon>
        <taxon>Pentapetalae</taxon>
        <taxon>rosids</taxon>
        <taxon>fabids</taxon>
        <taxon>Malpighiales</taxon>
        <taxon>Salicaceae</taxon>
        <taxon>Saliceae</taxon>
        <taxon>Populus</taxon>
    </lineage>
</organism>
<dbReference type="Proteomes" id="UP000886885">
    <property type="component" value="Chromosome 6A"/>
</dbReference>
<evidence type="ECO:0000313" key="7">
    <source>
        <dbReference type="Proteomes" id="UP000886885"/>
    </source>
</evidence>
<feature type="domain" description="SHSP" evidence="5">
    <location>
        <begin position="74"/>
        <end position="185"/>
    </location>
</feature>
<dbReference type="CDD" id="cd06464">
    <property type="entry name" value="ACD_sHsps-like"/>
    <property type="match status" value="1"/>
</dbReference>
<dbReference type="PROSITE" id="PS01031">
    <property type="entry name" value="SHSP"/>
    <property type="match status" value="1"/>
</dbReference>